<dbReference type="EMBL" id="JARJCM010000031">
    <property type="protein sequence ID" value="KAJ7038610.1"/>
    <property type="molecule type" value="Genomic_DNA"/>
</dbReference>
<keyword evidence="2" id="KW-0812">Transmembrane</keyword>
<feature type="transmembrane region" description="Helical" evidence="2">
    <location>
        <begin position="192"/>
        <end position="213"/>
    </location>
</feature>
<dbReference type="AlphaFoldDB" id="A0AAD6T3F8"/>
<reference evidence="3" key="1">
    <citation type="submission" date="2023-03" db="EMBL/GenBank/DDBJ databases">
        <title>Massive genome expansion in bonnet fungi (Mycena s.s.) driven by repeated elements and novel gene families across ecological guilds.</title>
        <authorList>
            <consortium name="Lawrence Berkeley National Laboratory"/>
            <person name="Harder C.B."/>
            <person name="Miyauchi S."/>
            <person name="Viragh M."/>
            <person name="Kuo A."/>
            <person name="Thoen E."/>
            <person name="Andreopoulos B."/>
            <person name="Lu D."/>
            <person name="Skrede I."/>
            <person name="Drula E."/>
            <person name="Henrissat B."/>
            <person name="Morin E."/>
            <person name="Kohler A."/>
            <person name="Barry K."/>
            <person name="LaButti K."/>
            <person name="Morin E."/>
            <person name="Salamov A."/>
            <person name="Lipzen A."/>
            <person name="Mereny Z."/>
            <person name="Hegedus B."/>
            <person name="Baldrian P."/>
            <person name="Stursova M."/>
            <person name="Weitz H."/>
            <person name="Taylor A."/>
            <person name="Grigoriev I.V."/>
            <person name="Nagy L.G."/>
            <person name="Martin F."/>
            <person name="Kauserud H."/>
        </authorList>
    </citation>
    <scope>NUCLEOTIDE SEQUENCE</scope>
    <source>
        <strain evidence="3">CBHHK200</strain>
    </source>
</reference>
<name>A0AAD6T3F8_9AGAR</name>
<keyword evidence="2" id="KW-0472">Membrane</keyword>
<comment type="caution">
    <text evidence="3">The sequence shown here is derived from an EMBL/GenBank/DDBJ whole genome shotgun (WGS) entry which is preliminary data.</text>
</comment>
<evidence type="ECO:0000313" key="4">
    <source>
        <dbReference type="Proteomes" id="UP001218188"/>
    </source>
</evidence>
<evidence type="ECO:0000313" key="3">
    <source>
        <dbReference type="EMBL" id="KAJ7038610.1"/>
    </source>
</evidence>
<evidence type="ECO:0000256" key="2">
    <source>
        <dbReference type="SAM" id="Phobius"/>
    </source>
</evidence>
<dbReference type="Proteomes" id="UP001218188">
    <property type="component" value="Unassembled WGS sequence"/>
</dbReference>
<keyword evidence="4" id="KW-1185">Reference proteome</keyword>
<feature type="region of interest" description="Disordered" evidence="1">
    <location>
        <begin position="60"/>
        <end position="94"/>
    </location>
</feature>
<accession>A0AAD6T3F8</accession>
<keyword evidence="2" id="KW-1133">Transmembrane helix</keyword>
<evidence type="ECO:0000256" key="1">
    <source>
        <dbReference type="SAM" id="MobiDB-lite"/>
    </source>
</evidence>
<sequence>MAARDVGGRPIIVARASLSVITFDFCSGITRTSGRHRPSALHSIRVERAAASAANNLDLGVDNQTGSAEDAATKTTTTTTSPRHSSLERPATPHSTTRLANQLTLVFILLVSSQPRFISLLPRVVPPSLNTAGLFGRLCNKGLPHFSDCIDLFTSPCNLLSIRIMFVFKVCCPYTLLVVPMVHFLYSVPWPALIFHVVECTLYAAILSCHLVAKWASWALRAVGHFKGPIKGHRWPGHIWRCNSIHNYHADRNSAGLFSLKLNSLGMKGKLSEFSMDMVSNYSPVLICGGDHNDPVFPASTMEACDTCNVVSHYIVNNSIPRRFRTIPSLLVKIYFSNS</sequence>
<organism evidence="3 4">
    <name type="scientific">Mycena alexandri</name>
    <dbReference type="NCBI Taxonomy" id="1745969"/>
    <lineage>
        <taxon>Eukaryota</taxon>
        <taxon>Fungi</taxon>
        <taxon>Dikarya</taxon>
        <taxon>Basidiomycota</taxon>
        <taxon>Agaricomycotina</taxon>
        <taxon>Agaricomycetes</taxon>
        <taxon>Agaricomycetidae</taxon>
        <taxon>Agaricales</taxon>
        <taxon>Marasmiineae</taxon>
        <taxon>Mycenaceae</taxon>
        <taxon>Mycena</taxon>
    </lineage>
</organism>
<feature type="transmembrane region" description="Helical" evidence="2">
    <location>
        <begin position="166"/>
        <end position="186"/>
    </location>
</feature>
<protein>
    <submittedName>
        <fullName evidence="3">Uncharacterized protein</fullName>
    </submittedName>
</protein>
<proteinExistence type="predicted"/>
<gene>
    <name evidence="3" type="ORF">C8F04DRAFT_1179620</name>
</gene>